<dbReference type="RefSeq" id="WP_175529995.1">
    <property type="nucleotide sequence ID" value="NZ_FPAT01000003.1"/>
</dbReference>
<accession>A0A1I6YRY7</accession>
<evidence type="ECO:0000313" key="2">
    <source>
        <dbReference type="Proteomes" id="UP000199165"/>
    </source>
</evidence>
<reference evidence="2" key="1">
    <citation type="submission" date="2016-10" db="EMBL/GenBank/DDBJ databases">
        <authorList>
            <person name="Varghese N."/>
            <person name="Submissions S."/>
        </authorList>
    </citation>
    <scope>NUCLEOTIDE SEQUENCE [LARGE SCALE GENOMIC DNA]</scope>
    <source>
        <strain evidence="2">DSM 45501</strain>
    </source>
</reference>
<dbReference type="STRING" id="995060.SAMN04487904_103122"/>
<proteinExistence type="predicted"/>
<keyword evidence="2" id="KW-1185">Reference proteome</keyword>
<dbReference type="EMBL" id="FPAT01000003">
    <property type="protein sequence ID" value="SFT53001.1"/>
    <property type="molecule type" value="Genomic_DNA"/>
</dbReference>
<evidence type="ECO:0000313" key="1">
    <source>
        <dbReference type="EMBL" id="SFT53001.1"/>
    </source>
</evidence>
<dbReference type="AlphaFoldDB" id="A0A1I6YRY7"/>
<sequence length="47" mass="5399">MRRMNRGTNQIYFFLLFAVGALFPLLAEWTLGLFASTGECDTRLDLE</sequence>
<organism evidence="1 2">
    <name type="scientific">Actinopolyspora righensis</name>
    <dbReference type="NCBI Taxonomy" id="995060"/>
    <lineage>
        <taxon>Bacteria</taxon>
        <taxon>Bacillati</taxon>
        <taxon>Actinomycetota</taxon>
        <taxon>Actinomycetes</taxon>
        <taxon>Actinopolysporales</taxon>
        <taxon>Actinopolysporaceae</taxon>
        <taxon>Actinopolyspora</taxon>
        <taxon>Actinopolyspora alba group</taxon>
    </lineage>
</organism>
<dbReference type="Proteomes" id="UP000199165">
    <property type="component" value="Unassembled WGS sequence"/>
</dbReference>
<gene>
    <name evidence="1" type="ORF">SAMN04487904_103122</name>
</gene>
<protein>
    <submittedName>
        <fullName evidence="1">Uncharacterized protein</fullName>
    </submittedName>
</protein>
<name>A0A1I6YRY7_9ACTN</name>